<dbReference type="InterPro" id="IPR001734">
    <property type="entry name" value="Na/solute_symporter"/>
</dbReference>
<dbReference type="InterPro" id="IPR038377">
    <property type="entry name" value="Na/Glc_symporter_sf"/>
</dbReference>
<feature type="transmembrane region" description="Helical" evidence="14">
    <location>
        <begin position="45"/>
        <end position="66"/>
    </location>
</feature>
<evidence type="ECO:0000256" key="5">
    <source>
        <dbReference type="ARBA" id="ARBA00022692"/>
    </source>
</evidence>
<feature type="transmembrane region" description="Helical" evidence="14">
    <location>
        <begin position="262"/>
        <end position="283"/>
    </location>
</feature>
<protein>
    <submittedName>
        <fullName evidence="15">Sodium:solute symporter family protein</fullName>
    </submittedName>
</protein>
<evidence type="ECO:0000256" key="3">
    <source>
        <dbReference type="ARBA" id="ARBA00022448"/>
    </source>
</evidence>
<sequence length="493" mass="52707">MAESFHIHAAFLVIYLIALIVVGARKAKSIRTHADFSLAGRRLSVPVLVGTLLATWIGTGSIFGNAEETFRVGVPAFLLPVSGGVGIIVLYFLAARIRRSGQFTIQDILEERFGVITRILGTLTLLMAYVIIVSYQYRAGAAVVEIIFPHIGHHSAVVGVAAFVILYTALAGMFSVAYTDLANGILMVIGIFTALPILLIRAGGFEGVLSSIDPQSRSLFGTYSTMQLLSVLLPSLLLIIGDANMYQRFFSARDPQAARRSAIGMFAGVLILEFGIILTALIGKSLVVKGLIPAPDIPGHIIVQTAFYGLPPLLGALLAATVVAVVVSTADSYLLAPSTSLVRDVYERFLARQHPPRHSVFVGRAVVVLLGGLALGLAFLSDRFFSVALFAYTIYGAGITPVILAAFFWKGATRSGAVASMITGVLTAVLWKSLITGGNLAQWFENADRNQAARSLQHLEKMNIEPVLPALALSLIVLILVSLLTRGHAARRS</sequence>
<keyword evidence="5 14" id="KW-0812">Transmembrane</keyword>
<dbReference type="GO" id="GO:0005886">
    <property type="term" value="C:plasma membrane"/>
    <property type="evidence" value="ECO:0007669"/>
    <property type="project" value="UniProtKB-SubCell"/>
</dbReference>
<keyword evidence="3" id="KW-0813">Transport</keyword>
<dbReference type="Proteomes" id="UP000777784">
    <property type="component" value="Unassembled WGS sequence"/>
</dbReference>
<feature type="transmembrane region" description="Helical" evidence="14">
    <location>
        <begin position="467"/>
        <end position="485"/>
    </location>
</feature>
<feature type="transmembrane region" description="Helical" evidence="14">
    <location>
        <begin position="313"/>
        <end position="336"/>
    </location>
</feature>
<proteinExistence type="inferred from homology"/>
<dbReference type="CDD" id="cd10322">
    <property type="entry name" value="SLC5sbd"/>
    <property type="match status" value="1"/>
</dbReference>
<feature type="transmembrane region" description="Helical" evidence="14">
    <location>
        <begin position="72"/>
        <end position="94"/>
    </location>
</feature>
<keyword evidence="6" id="KW-0769">Symport</keyword>
<comment type="subcellular location">
    <subcellularLocation>
        <location evidence="1">Cell membrane</location>
        <topology evidence="1">Multi-pass membrane protein</topology>
    </subcellularLocation>
</comment>
<evidence type="ECO:0000313" key="16">
    <source>
        <dbReference type="Proteomes" id="UP000777784"/>
    </source>
</evidence>
<comment type="caution">
    <text evidence="15">The sequence shown here is derived from an EMBL/GenBank/DDBJ whole genome shotgun (WGS) entry which is preliminary data.</text>
</comment>
<evidence type="ECO:0000256" key="7">
    <source>
        <dbReference type="ARBA" id="ARBA00022989"/>
    </source>
</evidence>
<comment type="similarity">
    <text evidence="2 13">Belongs to the sodium:solute symporter (SSF) (TC 2.A.21) family.</text>
</comment>
<evidence type="ECO:0000256" key="13">
    <source>
        <dbReference type="RuleBase" id="RU362091"/>
    </source>
</evidence>
<accession>A0A948W7F4</accession>
<dbReference type="PROSITE" id="PS50283">
    <property type="entry name" value="NA_SOLUT_SYMP_3"/>
    <property type="match status" value="1"/>
</dbReference>
<keyword evidence="4" id="KW-1003">Cell membrane</keyword>
<feature type="transmembrane region" description="Helical" evidence="14">
    <location>
        <begin position="115"/>
        <end position="135"/>
    </location>
</feature>
<comment type="catalytic activity">
    <reaction evidence="12">
        <text>L-proline(in) + Na(+)(in) = L-proline(out) + Na(+)(out)</text>
        <dbReference type="Rhea" id="RHEA:28967"/>
        <dbReference type="ChEBI" id="CHEBI:29101"/>
        <dbReference type="ChEBI" id="CHEBI:60039"/>
    </reaction>
</comment>
<organism evidence="15 16">
    <name type="scientific">Eiseniibacteriota bacterium</name>
    <dbReference type="NCBI Taxonomy" id="2212470"/>
    <lineage>
        <taxon>Bacteria</taxon>
        <taxon>Candidatus Eiseniibacteriota</taxon>
    </lineage>
</organism>
<feature type="transmembrane region" description="Helical" evidence="14">
    <location>
        <begin position="416"/>
        <end position="435"/>
    </location>
</feature>
<keyword evidence="10 14" id="KW-0472">Membrane</keyword>
<evidence type="ECO:0000256" key="14">
    <source>
        <dbReference type="SAM" id="Phobius"/>
    </source>
</evidence>
<evidence type="ECO:0000313" key="15">
    <source>
        <dbReference type="EMBL" id="MBU2692544.1"/>
    </source>
</evidence>
<dbReference type="Gene3D" id="1.20.1730.10">
    <property type="entry name" value="Sodium/glucose cotransporter"/>
    <property type="match status" value="1"/>
</dbReference>
<evidence type="ECO:0000256" key="9">
    <source>
        <dbReference type="ARBA" id="ARBA00023065"/>
    </source>
</evidence>
<keyword evidence="11" id="KW-0739">Sodium transport</keyword>
<feature type="transmembrane region" description="Helical" evidence="14">
    <location>
        <begin position="6"/>
        <end position="24"/>
    </location>
</feature>
<evidence type="ECO:0000256" key="1">
    <source>
        <dbReference type="ARBA" id="ARBA00004651"/>
    </source>
</evidence>
<evidence type="ECO:0000256" key="12">
    <source>
        <dbReference type="ARBA" id="ARBA00033708"/>
    </source>
</evidence>
<dbReference type="InterPro" id="IPR050277">
    <property type="entry name" value="Sodium:Solute_Symporter"/>
</dbReference>
<evidence type="ECO:0000256" key="4">
    <source>
        <dbReference type="ARBA" id="ARBA00022475"/>
    </source>
</evidence>
<reference evidence="15" key="1">
    <citation type="submission" date="2021-05" db="EMBL/GenBank/DDBJ databases">
        <title>Energy efficiency and biological interactions define the core microbiome of deep oligotrophic groundwater.</title>
        <authorList>
            <person name="Mehrshad M."/>
            <person name="Lopez-Fernandez M."/>
            <person name="Bell E."/>
            <person name="Bernier-Latmani R."/>
            <person name="Bertilsson S."/>
            <person name="Dopson M."/>
        </authorList>
    </citation>
    <scope>NUCLEOTIDE SEQUENCE</scope>
    <source>
        <strain evidence="15">Modern_marine.mb.64</strain>
    </source>
</reference>
<feature type="transmembrane region" description="Helical" evidence="14">
    <location>
        <begin position="220"/>
        <end position="241"/>
    </location>
</feature>
<dbReference type="GO" id="GO:0006814">
    <property type="term" value="P:sodium ion transport"/>
    <property type="evidence" value="ECO:0007669"/>
    <property type="project" value="UniProtKB-KW"/>
</dbReference>
<feature type="transmembrane region" description="Helical" evidence="14">
    <location>
        <begin position="181"/>
        <end position="200"/>
    </location>
</feature>
<feature type="transmembrane region" description="Helical" evidence="14">
    <location>
        <begin position="387"/>
        <end position="409"/>
    </location>
</feature>
<feature type="transmembrane region" description="Helical" evidence="14">
    <location>
        <begin position="361"/>
        <end position="381"/>
    </location>
</feature>
<evidence type="ECO:0000256" key="2">
    <source>
        <dbReference type="ARBA" id="ARBA00006434"/>
    </source>
</evidence>
<evidence type="ECO:0000256" key="8">
    <source>
        <dbReference type="ARBA" id="ARBA00023053"/>
    </source>
</evidence>
<name>A0A948W7F4_UNCEI</name>
<keyword evidence="8" id="KW-0915">Sodium</keyword>
<dbReference type="Pfam" id="PF00474">
    <property type="entry name" value="SSF"/>
    <property type="match status" value="1"/>
</dbReference>
<evidence type="ECO:0000256" key="11">
    <source>
        <dbReference type="ARBA" id="ARBA00023201"/>
    </source>
</evidence>
<evidence type="ECO:0000256" key="10">
    <source>
        <dbReference type="ARBA" id="ARBA00023136"/>
    </source>
</evidence>
<feature type="transmembrane region" description="Helical" evidence="14">
    <location>
        <begin position="155"/>
        <end position="174"/>
    </location>
</feature>
<dbReference type="AlphaFoldDB" id="A0A948W7F4"/>
<dbReference type="PANTHER" id="PTHR48086">
    <property type="entry name" value="SODIUM/PROLINE SYMPORTER-RELATED"/>
    <property type="match status" value="1"/>
</dbReference>
<dbReference type="PANTHER" id="PTHR48086:SF3">
    <property type="entry name" value="SODIUM_PROLINE SYMPORTER"/>
    <property type="match status" value="1"/>
</dbReference>
<dbReference type="GO" id="GO:0015293">
    <property type="term" value="F:symporter activity"/>
    <property type="evidence" value="ECO:0007669"/>
    <property type="project" value="UniProtKB-KW"/>
</dbReference>
<evidence type="ECO:0000256" key="6">
    <source>
        <dbReference type="ARBA" id="ARBA00022847"/>
    </source>
</evidence>
<dbReference type="EMBL" id="JAHJDP010000095">
    <property type="protein sequence ID" value="MBU2692544.1"/>
    <property type="molecule type" value="Genomic_DNA"/>
</dbReference>
<keyword evidence="7 14" id="KW-1133">Transmembrane helix</keyword>
<gene>
    <name evidence="15" type="ORF">KJ970_16640</name>
</gene>
<keyword evidence="9" id="KW-0406">Ion transport</keyword>